<dbReference type="EMBL" id="GBEZ01021047">
    <property type="protein sequence ID" value="JAC65672.1"/>
    <property type="molecule type" value="Transcribed_RNA"/>
</dbReference>
<feature type="compositionally biased region" description="Basic residues" evidence="1">
    <location>
        <begin position="119"/>
        <end position="132"/>
    </location>
</feature>
<dbReference type="AlphaFoldDB" id="A0A061QYE8"/>
<feature type="region of interest" description="Disordered" evidence="1">
    <location>
        <begin position="103"/>
        <end position="132"/>
    </location>
</feature>
<name>A0A061QYE8_9CHLO</name>
<feature type="non-terminal residue" evidence="2">
    <location>
        <position position="1"/>
    </location>
</feature>
<evidence type="ECO:0000313" key="2">
    <source>
        <dbReference type="EMBL" id="JAC65672.1"/>
    </source>
</evidence>
<gene>
    <name evidence="2" type="ORF">TSPGSL018_15516</name>
</gene>
<organism evidence="2">
    <name type="scientific">Tetraselmis sp. GSL018</name>
    <dbReference type="NCBI Taxonomy" id="582737"/>
    <lineage>
        <taxon>Eukaryota</taxon>
        <taxon>Viridiplantae</taxon>
        <taxon>Chlorophyta</taxon>
        <taxon>core chlorophytes</taxon>
        <taxon>Chlorodendrophyceae</taxon>
        <taxon>Chlorodendrales</taxon>
        <taxon>Chlorodendraceae</taxon>
        <taxon>Tetraselmis</taxon>
    </lineage>
</organism>
<sequence>CAPPVSFFNFFLSGVGGRRGGGGAAAAPFPNCWAPPSRFTGAADAIAMPSLMADPHAKRRFWAIGGARRGRLLSAVRCLRPPEAACSCTPRGTGERLAPRCCGRRRRRRAAHSPPRGAARARARRRRSLSST</sequence>
<reference evidence="2" key="1">
    <citation type="submission" date="2014-05" db="EMBL/GenBank/DDBJ databases">
        <title>The transcriptome of the halophilic microalga Tetraselmis sp. GSL018 isolated from the Great Salt Lake, Utah.</title>
        <authorList>
            <person name="Jinkerson R.E."/>
            <person name="D'Adamo S."/>
            <person name="Posewitz M.C."/>
        </authorList>
    </citation>
    <scope>NUCLEOTIDE SEQUENCE</scope>
    <source>
        <strain evidence="2">GSL018</strain>
    </source>
</reference>
<evidence type="ECO:0000256" key="1">
    <source>
        <dbReference type="SAM" id="MobiDB-lite"/>
    </source>
</evidence>
<proteinExistence type="predicted"/>
<accession>A0A061QYE8</accession>
<protein>
    <submittedName>
        <fullName evidence="2">Uncharacterized protein</fullName>
    </submittedName>
</protein>